<name>A0A1G9UPV5_ALLAB</name>
<organism evidence="2 3">
    <name type="scientific">Allokutzneria albata</name>
    <name type="common">Kibdelosporangium albatum</name>
    <dbReference type="NCBI Taxonomy" id="211114"/>
    <lineage>
        <taxon>Bacteria</taxon>
        <taxon>Bacillati</taxon>
        <taxon>Actinomycetota</taxon>
        <taxon>Actinomycetes</taxon>
        <taxon>Pseudonocardiales</taxon>
        <taxon>Pseudonocardiaceae</taxon>
        <taxon>Allokutzneria</taxon>
    </lineage>
</organism>
<dbReference type="Gene3D" id="3.40.50.720">
    <property type="entry name" value="NAD(P)-binding Rossmann-like Domain"/>
    <property type="match status" value="1"/>
</dbReference>
<dbReference type="AlphaFoldDB" id="A0A1G9UPV5"/>
<evidence type="ECO:0000313" key="2">
    <source>
        <dbReference type="EMBL" id="SDM61867.1"/>
    </source>
</evidence>
<dbReference type="InterPro" id="IPR001509">
    <property type="entry name" value="Epimerase_deHydtase"/>
</dbReference>
<evidence type="ECO:0000259" key="1">
    <source>
        <dbReference type="Pfam" id="PF01370"/>
    </source>
</evidence>
<reference evidence="2 3" key="1">
    <citation type="submission" date="2016-10" db="EMBL/GenBank/DDBJ databases">
        <authorList>
            <person name="de Groot N.N."/>
        </authorList>
    </citation>
    <scope>NUCLEOTIDE SEQUENCE [LARGE SCALE GENOMIC DNA]</scope>
    <source>
        <strain evidence="2 3">DSM 44149</strain>
    </source>
</reference>
<dbReference type="InterPro" id="IPR036291">
    <property type="entry name" value="NAD(P)-bd_dom_sf"/>
</dbReference>
<gene>
    <name evidence="2" type="ORF">SAMN04489726_2538</name>
</gene>
<dbReference type="STRING" id="211114.SAMN04489726_2538"/>
<keyword evidence="3" id="KW-1185">Reference proteome</keyword>
<feature type="domain" description="NAD-dependent epimerase/dehydratase" evidence="1">
    <location>
        <begin position="12"/>
        <end position="214"/>
    </location>
</feature>
<evidence type="ECO:0000313" key="3">
    <source>
        <dbReference type="Proteomes" id="UP000183376"/>
    </source>
</evidence>
<dbReference type="Pfam" id="PF01370">
    <property type="entry name" value="Epimerase"/>
    <property type="match status" value="1"/>
</dbReference>
<dbReference type="Proteomes" id="UP000183376">
    <property type="component" value="Chromosome I"/>
</dbReference>
<accession>A0A1G9UPV5</accession>
<sequence>MPNVGDMTFHVVVGAGPTGTATALKLAESGDDAVVVTRRGSGPQHPRITLVAADASDADELTALTTSAATLVNCAAPPYNRWPEETPALSASLLSTAERTGAAYLNLSNVYAYGPVDGPLHADLPLRPTTVKGRVRARMFLDGIAAHQAGRVRFTEVRPGDYLGAGAGALFNWLIAPKVLAGEEVVFPADLDAPHSWTYTGDVAGTLVAAARSDRSWGHAWHTPQTSDIPIREIVARFAAVAGVAAPAIREMTPLELHTAALADPLMAETVEMQYLYQRPAVLDGSRTTDVLGVKPTPLDDVLRESAAALH</sequence>
<dbReference type="EMBL" id="LT629701">
    <property type="protein sequence ID" value="SDM61867.1"/>
    <property type="molecule type" value="Genomic_DNA"/>
</dbReference>
<proteinExistence type="predicted"/>
<protein>
    <submittedName>
        <fullName evidence="2">Nucleoside-diphosphate-sugar epimerase</fullName>
    </submittedName>
</protein>
<dbReference type="SUPFAM" id="SSF51735">
    <property type="entry name" value="NAD(P)-binding Rossmann-fold domains"/>
    <property type="match status" value="1"/>
</dbReference>
<dbReference type="eggNOG" id="COG0451">
    <property type="taxonomic scope" value="Bacteria"/>
</dbReference>